<dbReference type="PANTHER" id="PTHR24252">
    <property type="entry name" value="ACROSIN-RELATED"/>
    <property type="match status" value="1"/>
</dbReference>
<dbReference type="Pfam" id="PF21286">
    <property type="entry name" value="CFAI_FIMAC_N"/>
    <property type="match status" value="1"/>
</dbReference>
<evidence type="ECO:0008006" key="21">
    <source>
        <dbReference type="Google" id="ProtNLM"/>
    </source>
</evidence>
<evidence type="ECO:0000256" key="12">
    <source>
        <dbReference type="PROSITE-ProRule" id="PRU00124"/>
    </source>
</evidence>
<evidence type="ECO:0000259" key="16">
    <source>
        <dbReference type="PROSITE" id="PS50240"/>
    </source>
</evidence>
<keyword evidence="9" id="KW-0391">Immunity</keyword>
<evidence type="ECO:0000256" key="13">
    <source>
        <dbReference type="PROSITE-ProRule" id="PRU00196"/>
    </source>
</evidence>
<evidence type="ECO:0000256" key="4">
    <source>
        <dbReference type="ARBA" id="ARBA00022670"/>
    </source>
</evidence>
<feature type="signal peptide" evidence="15">
    <location>
        <begin position="1"/>
        <end position="18"/>
    </location>
</feature>
<dbReference type="InterPro" id="IPR002172">
    <property type="entry name" value="LDrepeatLR_classA_rpt"/>
</dbReference>
<evidence type="ECO:0000256" key="5">
    <source>
        <dbReference type="ARBA" id="ARBA00022729"/>
    </source>
</evidence>
<dbReference type="Gene3D" id="3.30.60.30">
    <property type="match status" value="1"/>
</dbReference>
<keyword evidence="4 14" id="KW-0645">Protease</keyword>
<accession>A0A8D2L1D4</accession>
<dbReference type="SMART" id="SM00202">
    <property type="entry name" value="SR"/>
    <property type="match status" value="1"/>
</dbReference>
<dbReference type="InterPro" id="IPR023415">
    <property type="entry name" value="LDLR_class-A_CS"/>
</dbReference>
<comment type="subcellular location">
    <subcellularLocation>
        <location evidence="1">Secreted</location>
    </subcellularLocation>
</comment>
<evidence type="ECO:0000256" key="3">
    <source>
        <dbReference type="ARBA" id="ARBA00022525"/>
    </source>
</evidence>
<dbReference type="GO" id="GO:0006508">
    <property type="term" value="P:proteolysis"/>
    <property type="evidence" value="ECO:0007669"/>
    <property type="project" value="UniProtKB-KW"/>
</dbReference>
<dbReference type="SMART" id="SM00057">
    <property type="entry name" value="FIMAC"/>
    <property type="match status" value="1"/>
</dbReference>
<feature type="chain" id="PRO_5034642159" description="Complement factor I" evidence="15">
    <location>
        <begin position="19"/>
        <end position="561"/>
    </location>
</feature>
<dbReference type="InterPro" id="IPR048722">
    <property type="entry name" value="CFAI_FIMAC_N"/>
</dbReference>
<dbReference type="InterPro" id="IPR001254">
    <property type="entry name" value="Trypsin_dom"/>
</dbReference>
<dbReference type="InterPro" id="IPR048719">
    <property type="entry name" value="CFAI_KAZAL"/>
</dbReference>
<dbReference type="SUPFAM" id="SSF57424">
    <property type="entry name" value="LDL receptor-like module"/>
    <property type="match status" value="2"/>
</dbReference>
<sequence>MKLLSVLGLNLCLSLILAQKFLHFICRILNYTQNSCEKVFCLPWQRCVGGSCMCKIPYQCPRNGTSVCSTDKKTFQNYCQLKSLECQRNRGKFMNRGNCNPQDSFHLSLASGNTSSEGIVEAEINHGQKIFYCGRGWGMKEANVACRNLGFPEGADSTELVEPDGVSRTLECLSANCRGTETSLAECAVIRLVPRNEKLAKVVCHEHHRVCSPGEFFCVNGKCIPSEKTCNGIDDCGDLSDEVCCRACRAGSFHCKSDVCIPKEYLCNNEIDCLTGEDERSWVTCRSDTRKLTERKKIKMLLPQLHCGVANSRVSRRKRIVGGINAQMGEFPWQVAIRDQTGRINCGGVYIGGCWVLTAAHCIRQSHLKTYRIYTGLLSAVIMTGQIDTYPIDKIIIHENYNSETSENGIALLKMVEKRIHFACSSPGLVPLCVPWSKYMFKDGHRCQVAGWGLDEGSRRQFNLKWGYVSLMGNCSDIYRERFFEGMECAGTHDGSVDACQGDSGGPLICFDSRNIGYVWGIVSRERCGKRGHPSIYIKVANYFDWIGHHTGFSVISRHNV</sequence>
<protein>
    <recommendedName>
        <fullName evidence="21">Complement factor I</fullName>
    </recommendedName>
</protein>
<dbReference type="InterPro" id="IPR001190">
    <property type="entry name" value="SRCR"/>
</dbReference>
<dbReference type="InterPro" id="IPR036058">
    <property type="entry name" value="Kazal_dom_sf"/>
</dbReference>
<comment type="similarity">
    <text evidence="2">Belongs to the peptidase S1 family. Snake venom subfamily.</text>
</comment>
<evidence type="ECO:0000313" key="20">
    <source>
        <dbReference type="Proteomes" id="UP000694545"/>
    </source>
</evidence>
<dbReference type="InterPro" id="IPR002350">
    <property type="entry name" value="Kazal_dom"/>
</dbReference>
<evidence type="ECO:0000256" key="7">
    <source>
        <dbReference type="ARBA" id="ARBA00022801"/>
    </source>
</evidence>
<dbReference type="GO" id="GO:0002376">
    <property type="term" value="P:immune system process"/>
    <property type="evidence" value="ECO:0007669"/>
    <property type="project" value="UniProtKB-KW"/>
</dbReference>
<dbReference type="Gene3D" id="4.10.400.10">
    <property type="entry name" value="Low-density Lipoprotein Receptor"/>
    <property type="match status" value="2"/>
</dbReference>
<dbReference type="InterPro" id="IPR018114">
    <property type="entry name" value="TRYPSIN_HIS"/>
</dbReference>
<evidence type="ECO:0000256" key="8">
    <source>
        <dbReference type="ARBA" id="ARBA00022825"/>
    </source>
</evidence>
<dbReference type="PROSITE" id="PS51465">
    <property type="entry name" value="KAZAL_2"/>
    <property type="match status" value="1"/>
</dbReference>
<reference evidence="19" key="2">
    <citation type="submission" date="2025-09" db="UniProtKB">
        <authorList>
            <consortium name="Ensembl"/>
        </authorList>
    </citation>
    <scope>IDENTIFICATION</scope>
</reference>
<dbReference type="PROSITE" id="PS00134">
    <property type="entry name" value="TRYPSIN_HIS"/>
    <property type="match status" value="1"/>
</dbReference>
<evidence type="ECO:0000256" key="11">
    <source>
        <dbReference type="ARBA" id="ARBA00023180"/>
    </source>
</evidence>
<dbReference type="PRINTS" id="PR00722">
    <property type="entry name" value="CHYMOTRYPSIN"/>
</dbReference>
<dbReference type="PROSITE" id="PS50240">
    <property type="entry name" value="TRYPSIN_DOM"/>
    <property type="match status" value="1"/>
</dbReference>
<name>A0A8D2L1D4_VARKO</name>
<evidence type="ECO:0000313" key="19">
    <source>
        <dbReference type="Ensembl" id="ENSVKKP00000015285.1"/>
    </source>
</evidence>
<evidence type="ECO:0000259" key="17">
    <source>
        <dbReference type="PROSITE" id="PS50287"/>
    </source>
</evidence>
<dbReference type="PROSITE" id="PS01209">
    <property type="entry name" value="LDLRA_1"/>
    <property type="match status" value="1"/>
</dbReference>
<feature type="domain" description="SRCR" evidence="17">
    <location>
        <begin position="107"/>
        <end position="205"/>
    </location>
</feature>
<dbReference type="AlphaFoldDB" id="A0A8D2L1D4"/>
<dbReference type="FunFam" id="2.40.10.10:FF:000068">
    <property type="entry name" value="transmembrane protease serine 2"/>
    <property type="match status" value="1"/>
</dbReference>
<feature type="disulfide bond" evidence="12">
    <location>
        <begin position="211"/>
        <end position="223"/>
    </location>
</feature>
<evidence type="ECO:0000256" key="10">
    <source>
        <dbReference type="ARBA" id="ARBA00023157"/>
    </source>
</evidence>
<keyword evidence="20" id="KW-1185">Reference proteome</keyword>
<dbReference type="InterPro" id="IPR009003">
    <property type="entry name" value="Peptidase_S1_PA"/>
</dbReference>
<dbReference type="Pfam" id="PF00089">
    <property type="entry name" value="Trypsin"/>
    <property type="match status" value="1"/>
</dbReference>
<dbReference type="InterPro" id="IPR043504">
    <property type="entry name" value="Peptidase_S1_PA_chymotrypsin"/>
</dbReference>
<dbReference type="SUPFAM" id="SSF50494">
    <property type="entry name" value="Trypsin-like serine proteases"/>
    <property type="match status" value="1"/>
</dbReference>
<evidence type="ECO:0000256" key="14">
    <source>
        <dbReference type="RuleBase" id="RU363034"/>
    </source>
</evidence>
<reference evidence="19" key="1">
    <citation type="submission" date="2025-08" db="UniProtKB">
        <authorList>
            <consortium name="Ensembl"/>
        </authorList>
    </citation>
    <scope>IDENTIFICATION</scope>
</reference>
<proteinExistence type="inferred from homology"/>
<evidence type="ECO:0000259" key="18">
    <source>
        <dbReference type="PROSITE" id="PS51465"/>
    </source>
</evidence>
<dbReference type="GO" id="GO:0004252">
    <property type="term" value="F:serine-type endopeptidase activity"/>
    <property type="evidence" value="ECO:0007669"/>
    <property type="project" value="InterPro"/>
</dbReference>
<dbReference type="CDD" id="cd00112">
    <property type="entry name" value="LDLa"/>
    <property type="match status" value="2"/>
</dbReference>
<feature type="disulfide bond" evidence="12">
    <location>
        <begin position="230"/>
        <end position="245"/>
    </location>
</feature>
<evidence type="ECO:0000256" key="15">
    <source>
        <dbReference type="SAM" id="SignalP"/>
    </source>
</evidence>
<keyword evidence="6" id="KW-0677">Repeat</keyword>
<dbReference type="Proteomes" id="UP000694545">
    <property type="component" value="Unplaced"/>
</dbReference>
<evidence type="ECO:0000256" key="6">
    <source>
        <dbReference type="ARBA" id="ARBA00022737"/>
    </source>
</evidence>
<organism evidence="19 20">
    <name type="scientific">Varanus komodoensis</name>
    <name type="common">Komodo dragon</name>
    <dbReference type="NCBI Taxonomy" id="61221"/>
    <lineage>
        <taxon>Eukaryota</taxon>
        <taxon>Metazoa</taxon>
        <taxon>Chordata</taxon>
        <taxon>Craniata</taxon>
        <taxon>Vertebrata</taxon>
        <taxon>Euteleostomi</taxon>
        <taxon>Lepidosauria</taxon>
        <taxon>Squamata</taxon>
        <taxon>Bifurcata</taxon>
        <taxon>Unidentata</taxon>
        <taxon>Episquamata</taxon>
        <taxon>Toxicofera</taxon>
        <taxon>Anguimorpha</taxon>
        <taxon>Paleoanguimorpha</taxon>
        <taxon>Varanoidea</taxon>
        <taxon>Varanidae</taxon>
        <taxon>Varanus</taxon>
    </lineage>
</organism>
<dbReference type="GO" id="GO:0035821">
    <property type="term" value="P:modulation of process of another organism"/>
    <property type="evidence" value="ECO:0007669"/>
    <property type="project" value="UniProtKB-ARBA"/>
</dbReference>
<dbReference type="GO" id="GO:0016020">
    <property type="term" value="C:membrane"/>
    <property type="evidence" value="ECO:0007669"/>
    <property type="project" value="InterPro"/>
</dbReference>
<keyword evidence="8 14" id="KW-0720">Serine protease</keyword>
<dbReference type="InterPro" id="IPR036055">
    <property type="entry name" value="LDL_receptor-like_sf"/>
</dbReference>
<dbReference type="CDD" id="cd00104">
    <property type="entry name" value="KAZAL_FS"/>
    <property type="match status" value="1"/>
</dbReference>
<dbReference type="PROSITE" id="PS50068">
    <property type="entry name" value="LDLRA_2"/>
    <property type="match status" value="2"/>
</dbReference>
<feature type="disulfide bond" evidence="12">
    <location>
        <begin position="218"/>
        <end position="236"/>
    </location>
</feature>
<comment type="caution">
    <text evidence="13">Lacks conserved residue(s) required for the propagation of feature annotation.</text>
</comment>
<dbReference type="InterPro" id="IPR033116">
    <property type="entry name" value="TRYPSIN_SER"/>
</dbReference>
<dbReference type="Gene3D" id="2.40.10.10">
    <property type="entry name" value="Trypsin-like serine proteases"/>
    <property type="match status" value="2"/>
</dbReference>
<dbReference type="Gene3D" id="3.10.250.10">
    <property type="entry name" value="SRCR-like domain"/>
    <property type="match status" value="1"/>
</dbReference>
<dbReference type="InterPro" id="IPR036772">
    <property type="entry name" value="SRCR-like_dom_sf"/>
</dbReference>
<keyword evidence="11" id="KW-0325">Glycoprotein</keyword>
<dbReference type="InterPro" id="IPR003884">
    <property type="entry name" value="FacI_MAC"/>
</dbReference>
<dbReference type="SMART" id="SM00020">
    <property type="entry name" value="Tryp_SPc"/>
    <property type="match status" value="1"/>
</dbReference>
<keyword evidence="10 13" id="KW-1015">Disulfide bond</keyword>
<evidence type="ECO:0000256" key="2">
    <source>
        <dbReference type="ARBA" id="ARBA00009228"/>
    </source>
</evidence>
<keyword evidence="3" id="KW-0964">Secreted</keyword>
<dbReference type="SUPFAM" id="SSF56487">
    <property type="entry name" value="SRCR-like"/>
    <property type="match status" value="1"/>
</dbReference>
<dbReference type="Ensembl" id="ENSVKKT00000015652.1">
    <property type="protein sequence ID" value="ENSVKKP00000015285.1"/>
    <property type="gene ID" value="ENSVKKG00000010141.1"/>
</dbReference>
<dbReference type="Pfam" id="PF00057">
    <property type="entry name" value="Ldl_recept_a"/>
    <property type="match status" value="2"/>
</dbReference>
<feature type="domain" description="Peptidase S1" evidence="16">
    <location>
        <begin position="320"/>
        <end position="552"/>
    </location>
</feature>
<dbReference type="SMART" id="SM00192">
    <property type="entry name" value="LDLa"/>
    <property type="match status" value="2"/>
</dbReference>
<keyword evidence="5 15" id="KW-0732">Signal</keyword>
<dbReference type="GO" id="GO:0005576">
    <property type="term" value="C:extracellular region"/>
    <property type="evidence" value="ECO:0007669"/>
    <property type="project" value="UniProtKB-SubCell"/>
</dbReference>
<dbReference type="CDD" id="cd00190">
    <property type="entry name" value="Tryp_SPc"/>
    <property type="match status" value="1"/>
</dbReference>
<keyword evidence="7 14" id="KW-0378">Hydrolase</keyword>
<feature type="domain" description="Kazal-like" evidence="18">
    <location>
        <begin position="53"/>
        <end position="101"/>
    </location>
</feature>
<dbReference type="PANTHER" id="PTHR24252:SF7">
    <property type="entry name" value="HYALIN"/>
    <property type="match status" value="1"/>
</dbReference>
<feature type="disulfide bond" evidence="12">
    <location>
        <begin position="248"/>
        <end position="260"/>
    </location>
</feature>
<evidence type="ECO:0000256" key="9">
    <source>
        <dbReference type="ARBA" id="ARBA00022859"/>
    </source>
</evidence>
<evidence type="ECO:0000256" key="1">
    <source>
        <dbReference type="ARBA" id="ARBA00004613"/>
    </source>
</evidence>
<dbReference type="InterPro" id="IPR001314">
    <property type="entry name" value="Peptidase_S1A"/>
</dbReference>
<feature type="disulfide bond" evidence="13">
    <location>
        <begin position="177"/>
        <end position="187"/>
    </location>
</feature>
<dbReference type="PROSITE" id="PS00135">
    <property type="entry name" value="TRYPSIN_SER"/>
    <property type="match status" value="1"/>
</dbReference>
<feature type="disulfide bond" evidence="12">
    <location>
        <begin position="255"/>
        <end position="273"/>
    </location>
</feature>
<dbReference type="PROSITE" id="PS50287">
    <property type="entry name" value="SRCR_2"/>
    <property type="match status" value="1"/>
</dbReference>
<dbReference type="Pfam" id="PF00530">
    <property type="entry name" value="SRCR"/>
    <property type="match status" value="1"/>
</dbReference>
<dbReference type="Pfam" id="PF21287">
    <property type="entry name" value="Kazal_CFAI"/>
    <property type="match status" value="1"/>
</dbReference>
<dbReference type="SUPFAM" id="SSF100895">
    <property type="entry name" value="Kazal-type serine protease inhibitors"/>
    <property type="match status" value="1"/>
</dbReference>